<dbReference type="PANTHER" id="PTHR33393:SF13">
    <property type="entry name" value="PGA BIOSYNTHESIS PROTEIN CAPA"/>
    <property type="match status" value="1"/>
</dbReference>
<accession>A0ABP7A6T4</accession>
<dbReference type="PANTHER" id="PTHR33393">
    <property type="entry name" value="POLYGLUTAMINE SYNTHESIS ACCESSORY PROTEIN RV0574C-RELATED"/>
    <property type="match status" value="1"/>
</dbReference>
<dbReference type="InterPro" id="IPR052169">
    <property type="entry name" value="CW_Biosynth-Accessory"/>
</dbReference>
<proteinExistence type="inferred from homology"/>
<evidence type="ECO:0000256" key="1">
    <source>
        <dbReference type="ARBA" id="ARBA00005662"/>
    </source>
</evidence>
<comment type="similarity">
    <text evidence="1">Belongs to the CapA family.</text>
</comment>
<reference evidence="5" key="1">
    <citation type="journal article" date="2019" name="Int. J. Syst. Evol. Microbiol.">
        <title>The Global Catalogue of Microorganisms (GCM) 10K type strain sequencing project: providing services to taxonomists for standard genome sequencing and annotation.</title>
        <authorList>
            <consortium name="The Broad Institute Genomics Platform"/>
            <consortium name="The Broad Institute Genome Sequencing Center for Infectious Disease"/>
            <person name="Wu L."/>
            <person name="Ma J."/>
        </authorList>
    </citation>
    <scope>NUCLEOTIDE SEQUENCE [LARGE SCALE GENOMIC DNA]</scope>
    <source>
        <strain evidence="5">JCM 17326</strain>
    </source>
</reference>
<dbReference type="InterPro" id="IPR029052">
    <property type="entry name" value="Metallo-depent_PP-like"/>
</dbReference>
<dbReference type="EMBL" id="BAABDQ010000082">
    <property type="protein sequence ID" value="GAA3626127.1"/>
    <property type="molecule type" value="Genomic_DNA"/>
</dbReference>
<evidence type="ECO:0000259" key="3">
    <source>
        <dbReference type="SMART" id="SM00854"/>
    </source>
</evidence>
<keyword evidence="5" id="KW-1185">Reference proteome</keyword>
<dbReference type="Pfam" id="PF09587">
    <property type="entry name" value="PGA_cap"/>
    <property type="match status" value="1"/>
</dbReference>
<dbReference type="InterPro" id="IPR019079">
    <property type="entry name" value="Capsule_synth_CapA"/>
</dbReference>
<dbReference type="RefSeq" id="WP_345580873.1">
    <property type="nucleotide sequence ID" value="NZ_BAABDQ010000082.1"/>
</dbReference>
<feature type="region of interest" description="Disordered" evidence="2">
    <location>
        <begin position="146"/>
        <end position="165"/>
    </location>
</feature>
<gene>
    <name evidence="4" type="ORF">GCM10022419_134600</name>
</gene>
<feature type="compositionally biased region" description="Basic and acidic residues" evidence="2">
    <location>
        <begin position="148"/>
        <end position="160"/>
    </location>
</feature>
<evidence type="ECO:0000313" key="5">
    <source>
        <dbReference type="Proteomes" id="UP001500630"/>
    </source>
</evidence>
<feature type="domain" description="Capsule synthesis protein CapA" evidence="3">
    <location>
        <begin position="8"/>
        <end position="331"/>
    </location>
</feature>
<name>A0ABP7A6T4_9ACTN</name>
<evidence type="ECO:0000313" key="4">
    <source>
        <dbReference type="EMBL" id="GAA3626127.1"/>
    </source>
</evidence>
<dbReference type="Proteomes" id="UP001500630">
    <property type="component" value="Unassembled WGS sequence"/>
</dbReference>
<organism evidence="4 5">
    <name type="scientific">Nonomuraea rosea</name>
    <dbReference type="NCBI Taxonomy" id="638574"/>
    <lineage>
        <taxon>Bacteria</taxon>
        <taxon>Bacillati</taxon>
        <taxon>Actinomycetota</taxon>
        <taxon>Actinomycetes</taxon>
        <taxon>Streptosporangiales</taxon>
        <taxon>Streptosporangiaceae</taxon>
        <taxon>Nonomuraea</taxon>
    </lineage>
</organism>
<evidence type="ECO:0000256" key="2">
    <source>
        <dbReference type="SAM" id="MobiDB-lite"/>
    </source>
</evidence>
<protein>
    <submittedName>
        <fullName evidence="4">CapA family protein</fullName>
    </submittedName>
</protein>
<sequence length="464" mass="51503">MPNHADWSVAIAGECMVTRPFSMHSEKEFQEVRDLFKGSDVAYAHLEMNFADFSKVYPGRGDWFGSYMLADLRIARDLRWLGVDMMSTANNHSLDFGERGLTATLESCRAAGLACAGTGQDLEEARAPVFVETPRGRMALIATSSGNRPHEWAGRPKETMAGRPGINPLRVTMTYTVPQEAAQHLRAAADRLNILRTSKDCGFGKTGRMLTAEEFQYNLPGGQSAAGEMVFREGDSYEIISECHQGDLEANLRSIRSAAAMADLVMVAHHFNIADGPRGDRPPRFVREFAHRAIEAGADVFVGHGWHRTLGIEIYRGKPIFYGLGNFFAQSEFLERVPYDSYETWGHDVDALPTLTPDLHPLHPGLDGPSETWWSSAIIKVHFTDGRLTGVTLHPVELGREVSKEAKITRSTGKSERHPLTEGRPLTADRVNGSRVLERYQQLSAEYDTSIEIDEGIGRLRLDG</sequence>
<comment type="caution">
    <text evidence="4">The sequence shown here is derived from an EMBL/GenBank/DDBJ whole genome shotgun (WGS) entry which is preliminary data.</text>
</comment>
<dbReference type="SUPFAM" id="SSF56300">
    <property type="entry name" value="Metallo-dependent phosphatases"/>
    <property type="match status" value="1"/>
</dbReference>
<dbReference type="SMART" id="SM00854">
    <property type="entry name" value="PGA_cap"/>
    <property type="match status" value="1"/>
</dbReference>